<keyword evidence="2" id="KW-0812">Transmembrane</keyword>
<feature type="region of interest" description="Disordered" evidence="1">
    <location>
        <begin position="42"/>
        <end position="176"/>
    </location>
</feature>
<keyword evidence="2" id="KW-0472">Membrane</keyword>
<evidence type="ECO:0000313" key="4">
    <source>
        <dbReference type="Proteomes" id="UP000475905"/>
    </source>
</evidence>
<accession>A0A6L3KUT4</accession>
<feature type="compositionally biased region" description="Acidic residues" evidence="1">
    <location>
        <begin position="145"/>
        <end position="154"/>
    </location>
</feature>
<organism evidence="3 4">
    <name type="scientific">Bacteroides caccae</name>
    <dbReference type="NCBI Taxonomy" id="47678"/>
    <lineage>
        <taxon>Bacteria</taxon>
        <taxon>Pseudomonadati</taxon>
        <taxon>Bacteroidota</taxon>
        <taxon>Bacteroidia</taxon>
        <taxon>Bacteroidales</taxon>
        <taxon>Bacteroidaceae</taxon>
        <taxon>Bacteroides</taxon>
    </lineage>
</organism>
<feature type="compositionally biased region" description="Low complexity" evidence="1">
    <location>
        <begin position="158"/>
        <end position="171"/>
    </location>
</feature>
<comment type="caution">
    <text evidence="3">The sequence shown here is derived from an EMBL/GenBank/DDBJ whole genome shotgun (WGS) entry which is preliminary data.</text>
</comment>
<feature type="transmembrane region" description="Helical" evidence="2">
    <location>
        <begin position="6"/>
        <end position="24"/>
    </location>
</feature>
<dbReference type="RefSeq" id="WP_149935154.1">
    <property type="nucleotide sequence ID" value="NZ_CAXSSI010000015.1"/>
</dbReference>
<dbReference type="EMBL" id="VVYP01000007">
    <property type="protein sequence ID" value="KAA5464167.1"/>
    <property type="molecule type" value="Genomic_DNA"/>
</dbReference>
<proteinExistence type="predicted"/>
<feature type="compositionally biased region" description="Polar residues" evidence="1">
    <location>
        <begin position="107"/>
        <end position="144"/>
    </location>
</feature>
<feature type="compositionally biased region" description="Polar residues" evidence="1">
    <location>
        <begin position="72"/>
        <end position="93"/>
    </location>
</feature>
<evidence type="ECO:0000313" key="3">
    <source>
        <dbReference type="EMBL" id="KAA5464167.1"/>
    </source>
</evidence>
<evidence type="ECO:0000256" key="1">
    <source>
        <dbReference type="SAM" id="MobiDB-lite"/>
    </source>
</evidence>
<protein>
    <submittedName>
        <fullName evidence="3">Uncharacterized protein</fullName>
    </submittedName>
</protein>
<keyword evidence="2" id="KW-1133">Transmembrane helix</keyword>
<dbReference type="Proteomes" id="UP000475905">
    <property type="component" value="Unassembled WGS sequence"/>
</dbReference>
<reference evidence="3 4" key="1">
    <citation type="journal article" date="2019" name="Nat. Med.">
        <title>A library of human gut bacterial isolates paired with longitudinal multiomics data enables mechanistic microbiome research.</title>
        <authorList>
            <person name="Poyet M."/>
            <person name="Groussin M."/>
            <person name="Gibbons S.M."/>
            <person name="Avila-Pacheco J."/>
            <person name="Jiang X."/>
            <person name="Kearney S.M."/>
            <person name="Perrotta A.R."/>
            <person name="Berdy B."/>
            <person name="Zhao S."/>
            <person name="Lieberman T.D."/>
            <person name="Swanson P.K."/>
            <person name="Smith M."/>
            <person name="Roesemann S."/>
            <person name="Alexander J.E."/>
            <person name="Rich S.A."/>
            <person name="Livny J."/>
            <person name="Vlamakis H."/>
            <person name="Clish C."/>
            <person name="Bullock K."/>
            <person name="Deik A."/>
            <person name="Scott J."/>
            <person name="Pierce K.A."/>
            <person name="Xavier R.J."/>
            <person name="Alm E.J."/>
        </authorList>
    </citation>
    <scope>NUCLEOTIDE SEQUENCE [LARGE SCALE GENOMIC DNA]</scope>
    <source>
        <strain evidence="3 4">BIOML-A31</strain>
    </source>
</reference>
<dbReference type="AlphaFoldDB" id="A0A6L3KUT4"/>
<sequence>MTYGQVILILFVILIGYYGFLILMDIQHLKAAKAAAQENQSEEEIDITDEARSFQPQQVIRDDKKKEEAENESTSVDVKQQKSDAQPNDNASYESGEDVPNPEISIATEQSENSVSTENPSSETESQTQTIEPENPDDTSTSDATNEDEIEDTSNDNAEAATSEAGTSTGSNFSPNYREPILTDGILVDDIFKAIDQLAEIGECDLGTIIYHCESMRYAG</sequence>
<evidence type="ECO:0000256" key="2">
    <source>
        <dbReference type="SAM" id="Phobius"/>
    </source>
</evidence>
<gene>
    <name evidence="3" type="ORF">F2Y36_07980</name>
</gene>
<name>A0A6L3KUT4_9BACE</name>